<reference evidence="6 7" key="1">
    <citation type="submission" date="2019-09" db="EMBL/GenBank/DDBJ databases">
        <title>Bird 10,000 Genomes (B10K) Project - Family phase.</title>
        <authorList>
            <person name="Zhang G."/>
        </authorList>
    </citation>
    <scope>NUCLEOTIDE SEQUENCE [LARGE SCALE GENOMIC DNA]</scope>
    <source>
        <strain evidence="6">B10K-DU-001-62</strain>
        <tissue evidence="6">Muscle</tissue>
    </source>
</reference>
<keyword evidence="2" id="KW-0217">Developmental protein</keyword>
<feature type="compositionally biased region" description="Low complexity" evidence="5">
    <location>
        <begin position="36"/>
        <end position="49"/>
    </location>
</feature>
<dbReference type="GO" id="GO:0005634">
    <property type="term" value="C:nucleus"/>
    <property type="evidence" value="ECO:0007669"/>
    <property type="project" value="UniProtKB-SubCell"/>
</dbReference>
<evidence type="ECO:0000313" key="7">
    <source>
        <dbReference type="Proteomes" id="UP000566440"/>
    </source>
</evidence>
<feature type="non-terminal residue" evidence="6">
    <location>
        <position position="558"/>
    </location>
</feature>
<organism evidence="6 7">
    <name type="scientific">Galbula dea</name>
    <dbReference type="NCBI Taxonomy" id="1109041"/>
    <lineage>
        <taxon>Eukaryota</taxon>
        <taxon>Metazoa</taxon>
        <taxon>Chordata</taxon>
        <taxon>Craniata</taxon>
        <taxon>Vertebrata</taxon>
        <taxon>Euteleostomi</taxon>
        <taxon>Archelosauria</taxon>
        <taxon>Archosauria</taxon>
        <taxon>Dinosauria</taxon>
        <taxon>Saurischia</taxon>
        <taxon>Theropoda</taxon>
        <taxon>Coelurosauria</taxon>
        <taxon>Aves</taxon>
        <taxon>Neognathae</taxon>
        <taxon>Neoaves</taxon>
        <taxon>Telluraves</taxon>
        <taxon>Coraciimorphae</taxon>
        <taxon>Piciformes</taxon>
        <taxon>Galbulidae</taxon>
        <taxon>Galbula</taxon>
    </lineage>
</organism>
<dbReference type="AlphaFoldDB" id="A0A7K9STD7"/>
<gene>
    <name evidence="6" type="primary">Donson</name>
    <name evidence="6" type="ORF">GALDEA_R08250</name>
</gene>
<dbReference type="PANTHER" id="PTHR12972">
    <property type="entry name" value="DOWNSTREAM NEIGHBOR OF SON"/>
    <property type="match status" value="1"/>
</dbReference>
<accession>A0A7K9STD7</accession>
<evidence type="ECO:0000256" key="2">
    <source>
        <dbReference type="ARBA" id="ARBA00022473"/>
    </source>
</evidence>
<dbReference type="EMBL" id="VWZX01003759">
    <property type="protein sequence ID" value="NXI38806.1"/>
    <property type="molecule type" value="Genomic_DNA"/>
</dbReference>
<evidence type="ECO:0000256" key="4">
    <source>
        <dbReference type="ARBA" id="ARBA00025806"/>
    </source>
</evidence>
<proteinExistence type="inferred from homology"/>
<comment type="similarity">
    <text evidence="4">Belongs to the DONSON family.</text>
</comment>
<dbReference type="OrthoDB" id="534063at2759"/>
<feature type="non-terminal residue" evidence="6">
    <location>
        <position position="1"/>
    </location>
</feature>
<keyword evidence="7" id="KW-1185">Reference proteome</keyword>
<protein>
    <submittedName>
        <fullName evidence="6">DONS protein</fullName>
    </submittedName>
</protein>
<comment type="subcellular location">
    <subcellularLocation>
        <location evidence="1">Nucleus</location>
    </subcellularLocation>
</comment>
<feature type="region of interest" description="Disordered" evidence="5">
    <location>
        <begin position="1"/>
        <end position="81"/>
    </location>
</feature>
<sequence length="558" mass="61934">PGYSPGFKKPPAMLRLKRKRLRRSEPASVAPLPCGAAPRAHSAPARRNPFSSLENAPRAGGIPQPLERDRRLPSPAGGSPAAAPFWQLLEPVCEDKPARRAEPSERADILALTEDNLPVAVPKVPSSPRHEFPADWSIKTRLLFMSSQPFTWAEHLKAQEEAQGFAQHCRATETNLPQNVQEPKLSTELRCAFQQSLVYWLHPSLPWLQLFPRIGADRKIVGKASPWSQDEALQQVLMSDWSVSFTSLYNLLKAKLCPYFYVCTYQFTVLFRAAGLAGSDVMTAVISPTTRGLREAMRSEGIEFSLPLVEERRTRKQKNSEANLEEVANRLEVCNSMEDGEEAAPSDDDEASFSWLEEMGVQDKVKKPDAISIKLRKEKQEVQVDHKPESLALVKGTNTFTLLNFLINCKSLVAVSGPQAGLPPTLLSPVAFRGGTMQTLKARSINAKARVQLAYEDIFSLEIAGPVMPHALHSLTMLLKSAQRGEFSAVFYTHEPTAVFNTDLDSASSALNKESVQKDLPMCGLHPKTLDQLSQCPTLGKSSIRFLEMKDYAYTWKS</sequence>
<name>A0A7K9STD7_9PICI</name>
<dbReference type="Proteomes" id="UP000566440">
    <property type="component" value="Unassembled WGS sequence"/>
</dbReference>
<evidence type="ECO:0000256" key="1">
    <source>
        <dbReference type="ARBA" id="ARBA00004123"/>
    </source>
</evidence>
<evidence type="ECO:0000313" key="6">
    <source>
        <dbReference type="EMBL" id="NXI38806.1"/>
    </source>
</evidence>
<comment type="caution">
    <text evidence="6">The sequence shown here is derived from an EMBL/GenBank/DDBJ whole genome shotgun (WGS) entry which is preliminary data.</text>
</comment>
<dbReference type="PANTHER" id="PTHR12972:SF0">
    <property type="entry name" value="PROTEIN DOWNSTREAM NEIGHBOR OF SON"/>
    <property type="match status" value="1"/>
</dbReference>
<evidence type="ECO:0000256" key="5">
    <source>
        <dbReference type="SAM" id="MobiDB-lite"/>
    </source>
</evidence>
<keyword evidence="3" id="KW-0539">Nucleus</keyword>
<dbReference type="PRINTS" id="PR02064">
    <property type="entry name" value="DONSON"/>
</dbReference>
<dbReference type="InterPro" id="IPR024861">
    <property type="entry name" value="Donson"/>
</dbReference>
<evidence type="ECO:0000256" key="3">
    <source>
        <dbReference type="ARBA" id="ARBA00023242"/>
    </source>
</evidence>
<dbReference type="GO" id="GO:0033260">
    <property type="term" value="P:nuclear DNA replication"/>
    <property type="evidence" value="ECO:0007669"/>
    <property type="project" value="TreeGrafter"/>
</dbReference>